<feature type="compositionally biased region" description="Basic residues" evidence="5">
    <location>
        <begin position="1"/>
        <end position="38"/>
    </location>
</feature>
<comment type="subcellular location">
    <subcellularLocation>
        <location evidence="1">Nucleus</location>
    </subcellularLocation>
</comment>
<dbReference type="Pfam" id="PF00505">
    <property type="entry name" value="HMG_box"/>
    <property type="match status" value="1"/>
</dbReference>
<dbReference type="PANTHER" id="PTHR48112">
    <property type="entry name" value="HIGH MOBILITY GROUP PROTEIN DSP1"/>
    <property type="match status" value="1"/>
</dbReference>
<dbReference type="GeneID" id="9680380"/>
<dbReference type="AlphaFoldDB" id="C1MHW3"/>
<dbReference type="KEGG" id="mpp:MICPUCDRAFT_50343"/>
<accession>C1MHW3</accession>
<reference evidence="7 8" key="1">
    <citation type="journal article" date="2009" name="Science">
        <title>Green evolution and dynamic adaptations revealed by genomes of the marine picoeukaryotes Micromonas.</title>
        <authorList>
            <person name="Worden A.Z."/>
            <person name="Lee J.H."/>
            <person name="Mock T."/>
            <person name="Rouze P."/>
            <person name="Simmons M.P."/>
            <person name="Aerts A.L."/>
            <person name="Allen A.E."/>
            <person name="Cuvelier M.L."/>
            <person name="Derelle E."/>
            <person name="Everett M.V."/>
            <person name="Foulon E."/>
            <person name="Grimwood J."/>
            <person name="Gundlach H."/>
            <person name="Henrissat B."/>
            <person name="Napoli C."/>
            <person name="McDonald S.M."/>
            <person name="Parker M.S."/>
            <person name="Rombauts S."/>
            <person name="Salamov A."/>
            <person name="Von Dassow P."/>
            <person name="Badger J.H."/>
            <person name="Coutinho P.M."/>
            <person name="Demir E."/>
            <person name="Dubchak I."/>
            <person name="Gentemann C."/>
            <person name="Eikrem W."/>
            <person name="Gready J.E."/>
            <person name="John U."/>
            <person name="Lanier W."/>
            <person name="Lindquist E.A."/>
            <person name="Lucas S."/>
            <person name="Mayer K.F."/>
            <person name="Moreau H."/>
            <person name="Not F."/>
            <person name="Otillar R."/>
            <person name="Panaud O."/>
            <person name="Pangilinan J."/>
            <person name="Paulsen I."/>
            <person name="Piegu B."/>
            <person name="Poliakov A."/>
            <person name="Robbens S."/>
            <person name="Schmutz J."/>
            <person name="Toulza E."/>
            <person name="Wyss T."/>
            <person name="Zelensky A."/>
            <person name="Zhou K."/>
            <person name="Armbrust E.V."/>
            <person name="Bhattacharya D."/>
            <person name="Goodenough U.W."/>
            <person name="Van de Peer Y."/>
            <person name="Grigoriev I.V."/>
        </authorList>
    </citation>
    <scope>NUCLEOTIDE SEQUENCE [LARGE SCALE GENOMIC DNA]</scope>
    <source>
        <strain evidence="7 8">CCMP1545</strain>
    </source>
</reference>
<protein>
    <submittedName>
        <fullName evidence="7">Predicted protein</fullName>
    </submittedName>
</protein>
<evidence type="ECO:0000313" key="8">
    <source>
        <dbReference type="Proteomes" id="UP000001876"/>
    </source>
</evidence>
<feature type="region of interest" description="Disordered" evidence="5">
    <location>
        <begin position="1"/>
        <end position="43"/>
    </location>
</feature>
<dbReference type="SMART" id="SM00398">
    <property type="entry name" value="HMG"/>
    <property type="match status" value="1"/>
</dbReference>
<dbReference type="PRINTS" id="PR00886">
    <property type="entry name" value="HIGHMOBLTY12"/>
</dbReference>
<evidence type="ECO:0000256" key="1">
    <source>
        <dbReference type="ARBA" id="ARBA00004123"/>
    </source>
</evidence>
<name>C1MHW3_MICPC</name>
<keyword evidence="3 4" id="KW-0539">Nucleus</keyword>
<organism evidence="8">
    <name type="scientific">Micromonas pusilla (strain CCMP1545)</name>
    <name type="common">Picoplanktonic green alga</name>
    <dbReference type="NCBI Taxonomy" id="564608"/>
    <lineage>
        <taxon>Eukaryota</taxon>
        <taxon>Viridiplantae</taxon>
        <taxon>Chlorophyta</taxon>
        <taxon>Mamiellophyceae</taxon>
        <taxon>Mamiellales</taxon>
        <taxon>Mamiellaceae</taxon>
        <taxon>Micromonas</taxon>
    </lineage>
</organism>
<feature type="DNA-binding region" description="HMG box" evidence="4">
    <location>
        <begin position="36"/>
        <end position="87"/>
    </location>
</feature>
<keyword evidence="8" id="KW-1185">Reference proteome</keyword>
<dbReference type="PANTHER" id="PTHR48112:SF32">
    <property type="entry name" value="HIGH MOBILITY GROUP PROTEIN B3"/>
    <property type="match status" value="1"/>
</dbReference>
<dbReference type="Proteomes" id="UP000001876">
    <property type="component" value="Unassembled WGS sequence"/>
</dbReference>
<sequence length="87" mass="9660">MAPKKATKAAPKAKKVISKSPKKAAKKAKVDKKDKPKRAPGPYMLFCKEMRPKIVAANPKFTFGEVGKKLGEEWKKLSDAKKASYKK</sequence>
<dbReference type="InterPro" id="IPR036910">
    <property type="entry name" value="HMG_box_dom_sf"/>
</dbReference>
<dbReference type="Gene3D" id="1.10.30.10">
    <property type="entry name" value="High mobility group box domain"/>
    <property type="match status" value="1"/>
</dbReference>
<dbReference type="STRING" id="564608.C1MHW3"/>
<proteinExistence type="predicted"/>
<feature type="domain" description="HMG box" evidence="6">
    <location>
        <begin position="36"/>
        <end position="87"/>
    </location>
</feature>
<dbReference type="PROSITE" id="PS50118">
    <property type="entry name" value="HMG_BOX_2"/>
    <property type="match status" value="1"/>
</dbReference>
<evidence type="ECO:0000256" key="3">
    <source>
        <dbReference type="ARBA" id="ARBA00023242"/>
    </source>
</evidence>
<dbReference type="OrthoDB" id="1919336at2759"/>
<dbReference type="SUPFAM" id="SSF47095">
    <property type="entry name" value="HMG-box"/>
    <property type="match status" value="1"/>
</dbReference>
<dbReference type="eggNOG" id="KOG0381">
    <property type="taxonomic scope" value="Eukaryota"/>
</dbReference>
<dbReference type="EMBL" id="GG663735">
    <property type="protein sequence ID" value="EEH60813.1"/>
    <property type="molecule type" value="Genomic_DNA"/>
</dbReference>
<evidence type="ECO:0000256" key="5">
    <source>
        <dbReference type="SAM" id="MobiDB-lite"/>
    </source>
</evidence>
<dbReference type="OMA" id="MKNMGGK"/>
<dbReference type="GO" id="GO:0005634">
    <property type="term" value="C:nucleus"/>
    <property type="evidence" value="ECO:0007669"/>
    <property type="project" value="UniProtKB-SubCell"/>
</dbReference>
<evidence type="ECO:0000313" key="7">
    <source>
        <dbReference type="EMBL" id="EEH60813.1"/>
    </source>
</evidence>
<dbReference type="GO" id="GO:0003677">
    <property type="term" value="F:DNA binding"/>
    <property type="evidence" value="ECO:0007669"/>
    <property type="project" value="UniProtKB-UniRule"/>
</dbReference>
<dbReference type="CDD" id="cd00084">
    <property type="entry name" value="HMG-box_SF"/>
    <property type="match status" value="1"/>
</dbReference>
<dbReference type="InterPro" id="IPR050342">
    <property type="entry name" value="HMGB"/>
</dbReference>
<evidence type="ECO:0000259" key="6">
    <source>
        <dbReference type="PROSITE" id="PS50118"/>
    </source>
</evidence>
<evidence type="ECO:0000256" key="4">
    <source>
        <dbReference type="PROSITE-ProRule" id="PRU00267"/>
    </source>
</evidence>
<evidence type="ECO:0000256" key="2">
    <source>
        <dbReference type="ARBA" id="ARBA00023125"/>
    </source>
</evidence>
<dbReference type="RefSeq" id="XP_003055561.1">
    <property type="nucleotide sequence ID" value="XM_003055515.1"/>
</dbReference>
<keyword evidence="2 4" id="KW-0238">DNA-binding</keyword>
<dbReference type="InterPro" id="IPR009071">
    <property type="entry name" value="HMG_box_dom"/>
</dbReference>
<gene>
    <name evidence="7" type="ORF">MICPUCDRAFT_50343</name>
</gene>